<dbReference type="Gene3D" id="1.25.40.10">
    <property type="entry name" value="Tetratricopeptide repeat domain"/>
    <property type="match status" value="2"/>
</dbReference>
<protein>
    <submittedName>
        <fullName evidence="2">Tetratricopeptide repeat protein</fullName>
    </submittedName>
</protein>
<evidence type="ECO:0000313" key="3">
    <source>
        <dbReference type="Proteomes" id="UP000319576"/>
    </source>
</evidence>
<name>A0A517XPK0_9BACT</name>
<dbReference type="EMBL" id="CP036273">
    <property type="protein sequence ID" value="QDU19428.1"/>
    <property type="molecule type" value="Genomic_DNA"/>
</dbReference>
<reference evidence="2 3" key="1">
    <citation type="submission" date="2019-02" db="EMBL/GenBank/DDBJ databases">
        <title>Deep-cultivation of Planctomycetes and their phenomic and genomic characterization uncovers novel biology.</title>
        <authorList>
            <person name="Wiegand S."/>
            <person name="Jogler M."/>
            <person name="Boedeker C."/>
            <person name="Pinto D."/>
            <person name="Vollmers J."/>
            <person name="Rivas-Marin E."/>
            <person name="Kohn T."/>
            <person name="Peeters S.H."/>
            <person name="Heuer A."/>
            <person name="Rast P."/>
            <person name="Oberbeckmann S."/>
            <person name="Bunk B."/>
            <person name="Jeske O."/>
            <person name="Meyerdierks A."/>
            <person name="Storesund J.E."/>
            <person name="Kallscheuer N."/>
            <person name="Luecker S."/>
            <person name="Lage O.M."/>
            <person name="Pohl T."/>
            <person name="Merkel B.J."/>
            <person name="Hornburger P."/>
            <person name="Mueller R.-W."/>
            <person name="Bruemmer F."/>
            <person name="Labrenz M."/>
            <person name="Spormann A.M."/>
            <person name="Op den Camp H."/>
            <person name="Overmann J."/>
            <person name="Amann R."/>
            <person name="Jetten M.S.M."/>
            <person name="Mascher T."/>
            <person name="Medema M.H."/>
            <person name="Devos D.P."/>
            <person name="Kaster A.-K."/>
            <person name="Ovreas L."/>
            <person name="Rohde M."/>
            <person name="Galperin M.Y."/>
            <person name="Jogler C."/>
        </authorList>
    </citation>
    <scope>NUCLEOTIDE SEQUENCE [LARGE SCALE GENOMIC DNA]</scope>
    <source>
        <strain evidence="2 3">ETA_A1</strain>
    </source>
</reference>
<feature type="region of interest" description="Disordered" evidence="1">
    <location>
        <begin position="19"/>
        <end position="281"/>
    </location>
</feature>
<dbReference type="Pfam" id="PF14559">
    <property type="entry name" value="TPR_19"/>
    <property type="match status" value="1"/>
</dbReference>
<organism evidence="2 3">
    <name type="scientific">Urbifossiella limnaea</name>
    <dbReference type="NCBI Taxonomy" id="2528023"/>
    <lineage>
        <taxon>Bacteria</taxon>
        <taxon>Pseudomonadati</taxon>
        <taxon>Planctomycetota</taxon>
        <taxon>Planctomycetia</taxon>
        <taxon>Gemmatales</taxon>
        <taxon>Gemmataceae</taxon>
        <taxon>Urbifossiella</taxon>
    </lineage>
</organism>
<sequence>MRRVFAVPLLVGACFLVGLGGPEPASGQPKGGKAAGAARQAAPARPPAKRPAPQPPARPTPQPGAARPAPRPSTPTPSRPQAKPQPKQALQPSRPAIGQRPNLPGAGGGGAVNLPSLPTTPRPVTPSIRPGGGGAGPQVNRPTALPGGLGGASKLPPNPGLTAVNRPGSNSNNRPSVLPAAPDLPNNRPGINLPNRPEAKPNLPSIGERPNLPGGPDRPNASWPSRPDTLPARPGGTPDPKLPNLPQRPDRPGVSWPNRPGPGGRPDLPGGDRPVITNRPGISVDGKHNTVVNNELTSNRTVVNQINQSNNYYGGNTNVVAGGSRVGTAIHDYHGAWHNNYSYWQRSYHPWYHGAWNGNSFRNSWGIGAPAVGFGVTAWGLNSLAYSFGYSPYVNPFYVAPAPTVIVVPALNYSQPVINVVQALPDSGAEPPPMPETAAQAFDVALAEFKKGNHRTALDKTEQALKDFPNDPAMHQFRALCLFALGDYQQASAAIHALLASGPGWDWTTMSSLYPDTDTYSNQLGALEKAATTKPNDPALWFLLAYHYTTVGQDEPARDALARARTLLPTDPVVSQLAQAAGVPAVNVEPKEPRPQPPADIQLDLAGDWSAARPDGGKIGLALKADGAFTWTVQDKAGKRDSFDGTFTLEDSVLILERKSGGALMGRVTALADNRFLFRLIGGGDADPGLTFAK</sequence>
<evidence type="ECO:0000313" key="2">
    <source>
        <dbReference type="EMBL" id="QDU19428.1"/>
    </source>
</evidence>
<evidence type="ECO:0000256" key="1">
    <source>
        <dbReference type="SAM" id="MobiDB-lite"/>
    </source>
</evidence>
<keyword evidence="3" id="KW-1185">Reference proteome</keyword>
<feature type="compositionally biased region" description="Low complexity" evidence="1">
    <location>
        <begin position="165"/>
        <end position="176"/>
    </location>
</feature>
<dbReference type="Proteomes" id="UP000319576">
    <property type="component" value="Chromosome"/>
</dbReference>
<feature type="compositionally biased region" description="Low complexity" evidence="1">
    <location>
        <begin position="265"/>
        <end position="274"/>
    </location>
</feature>
<feature type="compositionally biased region" description="Low complexity" evidence="1">
    <location>
        <begin position="79"/>
        <end position="92"/>
    </location>
</feature>
<dbReference type="SUPFAM" id="SSF48452">
    <property type="entry name" value="TPR-like"/>
    <property type="match status" value="1"/>
</dbReference>
<gene>
    <name evidence="2" type="ORF">ETAA1_13520</name>
</gene>
<accession>A0A517XPK0</accession>
<dbReference type="KEGG" id="uli:ETAA1_13520"/>
<dbReference type="InterPro" id="IPR011990">
    <property type="entry name" value="TPR-like_helical_dom_sf"/>
</dbReference>
<dbReference type="AlphaFoldDB" id="A0A517XPK0"/>
<feature type="compositionally biased region" description="Pro residues" evidence="1">
    <location>
        <begin position="69"/>
        <end position="78"/>
    </location>
</feature>
<proteinExistence type="predicted"/>
<feature type="compositionally biased region" description="Pro residues" evidence="1">
    <location>
        <begin position="44"/>
        <end position="62"/>
    </location>
</feature>